<name>H6NM91_9BACL</name>
<evidence type="ECO:0008006" key="4">
    <source>
        <dbReference type="Google" id="ProtNLM"/>
    </source>
</evidence>
<dbReference type="STRING" id="1116391.PM3016_6638"/>
<dbReference type="EMBL" id="CP003235">
    <property type="protein sequence ID" value="AFC33253.1"/>
    <property type="molecule type" value="Genomic_DNA"/>
</dbReference>
<evidence type="ECO:0000256" key="1">
    <source>
        <dbReference type="SAM" id="MobiDB-lite"/>
    </source>
</evidence>
<feature type="region of interest" description="Disordered" evidence="1">
    <location>
        <begin position="218"/>
        <end position="275"/>
    </location>
</feature>
<gene>
    <name evidence="2" type="ORF">PM3016_6638</name>
</gene>
<dbReference type="Proteomes" id="UP000007523">
    <property type="component" value="Chromosome"/>
</dbReference>
<dbReference type="KEGG" id="pmq:PM3016_6638"/>
<evidence type="ECO:0000313" key="2">
    <source>
        <dbReference type="EMBL" id="AFC33253.1"/>
    </source>
</evidence>
<feature type="compositionally biased region" description="Basic and acidic residues" evidence="1">
    <location>
        <begin position="256"/>
        <end position="275"/>
    </location>
</feature>
<dbReference type="AlphaFoldDB" id="H6NM91"/>
<proteinExistence type="predicted"/>
<dbReference type="InterPro" id="IPR029058">
    <property type="entry name" value="AB_hydrolase_fold"/>
</dbReference>
<evidence type="ECO:0000313" key="3">
    <source>
        <dbReference type="Proteomes" id="UP000007523"/>
    </source>
</evidence>
<keyword evidence="3" id="KW-1185">Reference proteome</keyword>
<organism evidence="2 3">
    <name type="scientific">Paenibacillus mucilaginosus 3016</name>
    <dbReference type="NCBI Taxonomy" id="1116391"/>
    <lineage>
        <taxon>Bacteria</taxon>
        <taxon>Bacillati</taxon>
        <taxon>Bacillota</taxon>
        <taxon>Bacilli</taxon>
        <taxon>Bacillales</taxon>
        <taxon>Paenibacillaceae</taxon>
        <taxon>Paenibacillus</taxon>
    </lineage>
</organism>
<accession>H6NM91</accession>
<reference evidence="2 3" key="1">
    <citation type="journal article" date="2012" name="J. Bacteriol.">
        <title>Complete Genome Sequence of Paenibacillus mucilaginosus 3016, a Bacterium Functional as Microbial Fertilizer.</title>
        <authorList>
            <person name="Ma M."/>
            <person name="Wang Z."/>
            <person name="Li L."/>
            <person name="Jiang X."/>
            <person name="Guan D."/>
            <person name="Cao F."/>
            <person name="Chen H."/>
            <person name="Wang X."/>
            <person name="Shen D."/>
            <person name="Du B."/>
            <person name="Li J."/>
        </authorList>
    </citation>
    <scope>NUCLEOTIDE SEQUENCE [LARGE SCALE GENOMIC DNA]</scope>
    <source>
        <strain evidence="2 3">3016</strain>
    </source>
</reference>
<dbReference type="SUPFAM" id="SSF53474">
    <property type="entry name" value="alpha/beta-Hydrolases"/>
    <property type="match status" value="1"/>
</dbReference>
<protein>
    <recommendedName>
        <fullName evidence="4">Chemotaxis protein</fullName>
    </recommendedName>
</protein>
<sequence>MSQSLAVLIVHGMGQQKEEYADELKEQLADAYRLRSEDPEASTHLCMEAVQWSHVFESGEQELFERLVRRHDLRYQGLRRFIIHYLADAIAYQPVETAEHNYDAVHHTISGALRRLSERCGPAAPLCVIAHSLGAVIASNYFYDLQYEVRQPAAECEHPVGMRGYAGPVLFHGYDAAAVEPEVPEFQPPHCGPVAWTAQPLSRRGRRMGQLLRQGRYSRLPAAKHRPSLRRSCAGGLRGADQRLAPGVEPAVPQRVPEKPRGDRPHGGRARADLARGARWASVVPVCRGRVRRQQRARRPARAR</sequence>
<dbReference type="HOGENOM" id="CLU_914793_0_0_9"/>